<keyword evidence="3" id="KW-0812">Transmembrane</keyword>
<feature type="transmembrane region" description="Helical" evidence="3">
    <location>
        <begin position="95"/>
        <end position="116"/>
    </location>
</feature>
<reference evidence="5 6" key="1">
    <citation type="submission" date="2019-03" db="EMBL/GenBank/DDBJ databases">
        <title>Genomic Encyclopedia of Type Strains, Phase IV (KMG-IV): sequencing the most valuable type-strain genomes for metagenomic binning, comparative biology and taxonomic classification.</title>
        <authorList>
            <person name="Goeker M."/>
        </authorList>
    </citation>
    <scope>NUCLEOTIDE SEQUENCE [LARGE SCALE GENOMIC DNA]</scope>
    <source>
        <strain evidence="5 6">DSM 21100</strain>
    </source>
</reference>
<dbReference type="InterPro" id="IPR008756">
    <property type="entry name" value="Peptidase_M56"/>
</dbReference>
<comment type="catalytic activity">
    <reaction evidence="1">
        <text>Hydrolyzes the link between N-acetylmuramoyl residues and L-amino acid residues in certain cell-wall glycopeptides.</text>
        <dbReference type="EC" id="3.5.1.28"/>
    </reaction>
</comment>
<evidence type="ECO:0000259" key="4">
    <source>
        <dbReference type="SMART" id="SM00646"/>
    </source>
</evidence>
<evidence type="ECO:0000256" key="2">
    <source>
        <dbReference type="ARBA" id="ARBA00011901"/>
    </source>
</evidence>
<dbReference type="AlphaFoldDB" id="A0A4R3KWB6"/>
<keyword evidence="3" id="KW-1133">Transmembrane helix</keyword>
<dbReference type="Pfam" id="PF05569">
    <property type="entry name" value="Peptidase_M56"/>
    <property type="match status" value="1"/>
</dbReference>
<dbReference type="GO" id="GO:0030288">
    <property type="term" value="C:outer membrane-bounded periplasmic space"/>
    <property type="evidence" value="ECO:0007669"/>
    <property type="project" value="TreeGrafter"/>
</dbReference>
<keyword evidence="6" id="KW-1185">Reference proteome</keyword>
<dbReference type="SMART" id="SM00646">
    <property type="entry name" value="Ami_3"/>
    <property type="match status" value="1"/>
</dbReference>
<evidence type="ECO:0000313" key="6">
    <source>
        <dbReference type="Proteomes" id="UP000295807"/>
    </source>
</evidence>
<comment type="caution">
    <text evidence="5">The sequence shown here is derived from an EMBL/GenBank/DDBJ whole genome shotgun (WGS) entry which is preliminary data.</text>
</comment>
<feature type="domain" description="MurNAc-LAA" evidence="4">
    <location>
        <begin position="372"/>
        <end position="483"/>
    </location>
</feature>
<feature type="transmembrane region" description="Helical" evidence="3">
    <location>
        <begin position="278"/>
        <end position="297"/>
    </location>
</feature>
<dbReference type="SUPFAM" id="SSF53187">
    <property type="entry name" value="Zn-dependent exopeptidases"/>
    <property type="match status" value="1"/>
</dbReference>
<dbReference type="CDD" id="cd02696">
    <property type="entry name" value="MurNAc-LAA"/>
    <property type="match status" value="1"/>
</dbReference>
<dbReference type="InterPro" id="IPR002508">
    <property type="entry name" value="MurNAc-LAA_cat"/>
</dbReference>
<proteinExistence type="predicted"/>
<evidence type="ECO:0000313" key="5">
    <source>
        <dbReference type="EMBL" id="TCS89016.1"/>
    </source>
</evidence>
<dbReference type="EC" id="3.5.1.28" evidence="2"/>
<dbReference type="Gene3D" id="3.40.630.40">
    <property type="entry name" value="Zn-dependent exopeptidases"/>
    <property type="match status" value="1"/>
</dbReference>
<feature type="transmembrane region" description="Helical" evidence="3">
    <location>
        <begin position="34"/>
        <end position="55"/>
    </location>
</feature>
<organism evidence="5 6">
    <name type="scientific">Anseongella ginsenosidimutans</name>
    <dbReference type="NCBI Taxonomy" id="496056"/>
    <lineage>
        <taxon>Bacteria</taxon>
        <taxon>Pseudomonadati</taxon>
        <taxon>Bacteroidota</taxon>
        <taxon>Sphingobacteriia</taxon>
        <taxon>Sphingobacteriales</taxon>
        <taxon>Sphingobacteriaceae</taxon>
        <taxon>Anseongella</taxon>
    </lineage>
</organism>
<gene>
    <name evidence="5" type="ORF">EDD80_102207</name>
</gene>
<dbReference type="RefSeq" id="WP_132128112.1">
    <property type="nucleotide sequence ID" value="NZ_CP042432.1"/>
</dbReference>
<dbReference type="PROSITE" id="PS51257">
    <property type="entry name" value="PROKAR_LIPOPROTEIN"/>
    <property type="match status" value="1"/>
</dbReference>
<protein>
    <recommendedName>
        <fullName evidence="2">N-acetylmuramoyl-L-alanine amidase</fullName>
        <ecNumber evidence="2">3.5.1.28</ecNumber>
    </recommendedName>
</protein>
<dbReference type="Proteomes" id="UP000295807">
    <property type="component" value="Unassembled WGS sequence"/>
</dbReference>
<dbReference type="PANTHER" id="PTHR30404">
    <property type="entry name" value="N-ACETYLMURAMOYL-L-ALANINE AMIDASE"/>
    <property type="match status" value="1"/>
</dbReference>
<dbReference type="EMBL" id="SMAD01000002">
    <property type="protein sequence ID" value="TCS89016.1"/>
    <property type="molecule type" value="Genomic_DNA"/>
</dbReference>
<dbReference type="Pfam" id="PF01520">
    <property type="entry name" value="Amidase_3"/>
    <property type="match status" value="1"/>
</dbReference>
<dbReference type="InterPro" id="IPR050695">
    <property type="entry name" value="N-acetylmuramoyl_amidase_3"/>
</dbReference>
<sequence>MIAFIVKSSISLGVLYACYDLFFARDKRFMFNRFFLLAAMAFSLVVPFMALPAFFQPDYFDDSHSQFIEGGIQVMRTVAKTSNGELNATSVPGSLFLFVLLFIYATGVLVMAFRYLKNVLAIQRLIGRSEKYIDSGVHLALVNQPVSPFCFGRYVIVNKEAYTNGQVDEDIILHEKIHVSHGHTLDNLFIECLLIFYWFNPLLWCYRKALHANHEYCADHIASRRSGVDSYCYKLIDLSSRRQCNPLPGSGFNFILIKKRIIMMNRTKSPVFSFGRKLALTVFALLTTLVVVSFKAVPSMSVPDPGSNVFTVVIDPGHGGSDAGAHNVGKDLLEKDLVMEIANAIEAVDKDPAIKFIYTRQDDQAPSLEERIQVAKDHQADLFLSLHVNSHNNSEAKGLEVYYSEKNTESHLSENYSSLFASDLKLSQMPATIRKANFMVLRKNVCPAVMLHLGFISNDQDAAFLSSEKNQRKLAEDIVATVTKISKL</sequence>
<dbReference type="GO" id="GO:0008745">
    <property type="term" value="F:N-acetylmuramoyl-L-alanine amidase activity"/>
    <property type="evidence" value="ECO:0007669"/>
    <property type="project" value="UniProtKB-EC"/>
</dbReference>
<dbReference type="CDD" id="cd07341">
    <property type="entry name" value="M56_BlaR1_MecR1_like"/>
    <property type="match status" value="1"/>
</dbReference>
<evidence type="ECO:0000256" key="3">
    <source>
        <dbReference type="SAM" id="Phobius"/>
    </source>
</evidence>
<dbReference type="GO" id="GO:0009253">
    <property type="term" value="P:peptidoglycan catabolic process"/>
    <property type="evidence" value="ECO:0007669"/>
    <property type="project" value="InterPro"/>
</dbReference>
<dbReference type="OrthoDB" id="649093at2"/>
<name>A0A4R3KWB6_9SPHI</name>
<evidence type="ECO:0000256" key="1">
    <source>
        <dbReference type="ARBA" id="ARBA00001561"/>
    </source>
</evidence>
<dbReference type="PANTHER" id="PTHR30404:SF8">
    <property type="entry name" value="AUTOLYSIN PH-RELATED"/>
    <property type="match status" value="1"/>
</dbReference>
<accession>A0A4R3KWB6</accession>
<keyword evidence="3" id="KW-0472">Membrane</keyword>